<dbReference type="PANTHER" id="PTHR32063">
    <property type="match status" value="1"/>
</dbReference>
<dbReference type="PANTHER" id="PTHR32063:SF33">
    <property type="entry name" value="RND SUPERFAMILY EFFLUX PUMP PERMEASE COMPONENT"/>
    <property type="match status" value="1"/>
</dbReference>
<dbReference type="Gene3D" id="3.30.70.1320">
    <property type="entry name" value="Multidrug efflux transporter AcrB pore domain like"/>
    <property type="match status" value="1"/>
</dbReference>
<keyword evidence="3" id="KW-1185">Reference proteome</keyword>
<feature type="transmembrane region" description="Helical" evidence="1">
    <location>
        <begin position="929"/>
        <end position="952"/>
    </location>
</feature>
<sequence>MSSETYERQGVIAWFTRNPVAANLLMLIIVVAGIAAAFSIKKRTFPDFEINKIQVVIDYPGASPGDVEQGISIRVEEALNGIAGIKDIESIAREGSGVTIIDVESGFEVDDILTDVEQAVDGITGLPEETEKPVISKVENDRMNNVIWLSVYGDASAYSLHQVAVRVRDDLLALPEVSKVKVFGDDDLIVAIEVSEHTLREYRLTFAEIAQAVRGDSVDIAAGSVETPDGDIVLRTRGQAWSPTDYARIILRSNPDGSRLRLGDIADIREEFDSDDSLSLFNGKPSISLNVLSAGDGDDIASSAAVAQWVDEHRDQLPQGVAVAVWGDSAYYLQGRLDMMLENMLAGAVLVFLVLSLFLRIRVAFWVIIGIPVSFLGAIWLMPVGPFPVFVNLISLFAFILVLGIVVDDAIIIGESVFTEIGQQGHTIDNVIVGVNRVVVPAMFGVLTTIAAFAPVLTVGGQAGPFFESIGVVVILCLLFSLVESKLILPAHLAHMKRLPAVGDEKGWISRLQDRFNKSLLSFVAGIYRPLLERAVIHRYATIALFVGLLMLTMGAMKGGLVRFVFFPEVPSDFLEVTVKMNPGTAPEVRNQTLEKLQVAIRALDSDYREEHPDSFGLLKHVLIFTNGDTVGQVVVEMTKAEGRTLDAYEIADLWRQRVGDLPGIRVLDIKAGENAGGGKPLFFQLNGDNYPQLQAAARELEQYLRMTDGVHSIENSFESGRDEIILSLKPGARALGLSLADLGGQIRQGFYGEEVERFQRYSDEIRVLLRYPEDERKTLAQLECVRIRTANGDAVPLEEVAELERGQGYASIRRLDGKRSIAVSADVDTSRLEPTTVIDDINNVFMPEMLKRYPGIEHGLEGASLEEQKTLSKLSQAGLLALFMIYALIAIPLRSYTQPFIIMSIIPFGLIGAVFGHGVLGLNLSMLSIYGLIALAGVLVNDSLILVDFINRGREAGMRLRDAVLQAGENRFRAIILTSLTTFLGLVPILLEKSLQAQFVIPMAVSLGFGILFATVITLFLIPALYMMLDDLAAIRQRVWQGAGLAALGKR</sequence>
<evidence type="ECO:0000256" key="1">
    <source>
        <dbReference type="SAM" id="Phobius"/>
    </source>
</evidence>
<reference evidence="3" key="1">
    <citation type="journal article" date="2019" name="Int. J. Syst. Evol. Microbiol.">
        <title>The Global Catalogue of Microorganisms (GCM) 10K type strain sequencing project: providing services to taxonomists for standard genome sequencing and annotation.</title>
        <authorList>
            <consortium name="The Broad Institute Genomics Platform"/>
            <consortium name="The Broad Institute Genome Sequencing Center for Infectious Disease"/>
            <person name="Wu L."/>
            <person name="Ma J."/>
        </authorList>
    </citation>
    <scope>NUCLEOTIDE SEQUENCE [LARGE SCALE GENOMIC DNA]</scope>
    <source>
        <strain evidence="3">JCM 17805</strain>
    </source>
</reference>
<feature type="transmembrane region" description="Helical" evidence="1">
    <location>
        <begin position="344"/>
        <end position="369"/>
    </location>
</feature>
<feature type="transmembrane region" description="Helical" evidence="1">
    <location>
        <begin position="901"/>
        <end position="923"/>
    </location>
</feature>
<keyword evidence="1" id="KW-0812">Transmembrane</keyword>
<dbReference type="SUPFAM" id="SSF82714">
    <property type="entry name" value="Multidrug efflux transporter AcrB TolC docking domain, DN and DC subdomains"/>
    <property type="match status" value="2"/>
</dbReference>
<keyword evidence="1" id="KW-0472">Membrane</keyword>
<feature type="transmembrane region" description="Helical" evidence="1">
    <location>
        <begin position="469"/>
        <end position="489"/>
    </location>
</feature>
<name>A0ABP8V0U7_9GAMM</name>
<dbReference type="SUPFAM" id="SSF82866">
    <property type="entry name" value="Multidrug efflux transporter AcrB transmembrane domain"/>
    <property type="match status" value="2"/>
</dbReference>
<evidence type="ECO:0000313" key="2">
    <source>
        <dbReference type="EMBL" id="GAA4649219.1"/>
    </source>
</evidence>
<dbReference type="EMBL" id="BAABFL010000124">
    <property type="protein sequence ID" value="GAA4649219.1"/>
    <property type="molecule type" value="Genomic_DNA"/>
</dbReference>
<dbReference type="Gene3D" id="3.30.70.1430">
    <property type="entry name" value="Multidrug efflux transporter AcrB pore domain"/>
    <property type="match status" value="2"/>
</dbReference>
<feature type="transmembrane region" description="Helical" evidence="1">
    <location>
        <begin position="20"/>
        <end position="40"/>
    </location>
</feature>
<dbReference type="SUPFAM" id="SSF82693">
    <property type="entry name" value="Multidrug efflux transporter AcrB pore domain, PN1, PN2, PC1 and PC2 subdomains"/>
    <property type="match status" value="2"/>
</dbReference>
<dbReference type="Proteomes" id="UP001500604">
    <property type="component" value="Unassembled WGS sequence"/>
</dbReference>
<keyword evidence="1" id="KW-1133">Transmembrane helix</keyword>
<feature type="transmembrane region" description="Helical" evidence="1">
    <location>
        <begin position="389"/>
        <end position="413"/>
    </location>
</feature>
<dbReference type="InterPro" id="IPR027463">
    <property type="entry name" value="AcrB_DN_DC_subdom"/>
</dbReference>
<dbReference type="Pfam" id="PF00873">
    <property type="entry name" value="ACR_tran"/>
    <property type="match status" value="1"/>
</dbReference>
<comment type="caution">
    <text evidence="2">The sequence shown here is derived from an EMBL/GenBank/DDBJ whole genome shotgun (WGS) entry which is preliminary data.</text>
</comment>
<dbReference type="PRINTS" id="PR00702">
    <property type="entry name" value="ACRIFLAVINRP"/>
</dbReference>
<protein>
    <submittedName>
        <fullName evidence="2">Efflux RND transporter permease subunit</fullName>
    </submittedName>
</protein>
<feature type="transmembrane region" description="Helical" evidence="1">
    <location>
        <begin position="434"/>
        <end position="457"/>
    </location>
</feature>
<dbReference type="Gene3D" id="3.30.2090.10">
    <property type="entry name" value="Multidrug efflux transporter AcrB TolC docking domain, DN and DC subdomains"/>
    <property type="match status" value="2"/>
</dbReference>
<accession>A0ABP8V0U7</accession>
<feature type="transmembrane region" description="Helical" evidence="1">
    <location>
        <begin position="537"/>
        <end position="557"/>
    </location>
</feature>
<organism evidence="2 3">
    <name type="scientific">Kistimonas scapharcae</name>
    <dbReference type="NCBI Taxonomy" id="1036133"/>
    <lineage>
        <taxon>Bacteria</taxon>
        <taxon>Pseudomonadati</taxon>
        <taxon>Pseudomonadota</taxon>
        <taxon>Gammaproteobacteria</taxon>
        <taxon>Oceanospirillales</taxon>
        <taxon>Endozoicomonadaceae</taxon>
        <taxon>Kistimonas</taxon>
    </lineage>
</organism>
<feature type="transmembrane region" description="Helical" evidence="1">
    <location>
        <begin position="973"/>
        <end position="992"/>
    </location>
</feature>
<dbReference type="InterPro" id="IPR001036">
    <property type="entry name" value="Acrflvin-R"/>
</dbReference>
<dbReference type="RefSeq" id="WP_345194996.1">
    <property type="nucleotide sequence ID" value="NZ_BAABFL010000124.1"/>
</dbReference>
<proteinExistence type="predicted"/>
<feature type="transmembrane region" description="Helical" evidence="1">
    <location>
        <begin position="1004"/>
        <end position="1030"/>
    </location>
</feature>
<gene>
    <name evidence="2" type="ORF">GCM10023116_14930</name>
</gene>
<feature type="transmembrane region" description="Helical" evidence="1">
    <location>
        <begin position="875"/>
        <end position="894"/>
    </location>
</feature>
<dbReference type="Gene3D" id="3.30.70.1440">
    <property type="entry name" value="Multidrug efflux transporter AcrB pore domain"/>
    <property type="match status" value="1"/>
</dbReference>
<evidence type="ECO:0000313" key="3">
    <source>
        <dbReference type="Proteomes" id="UP001500604"/>
    </source>
</evidence>
<dbReference type="Gene3D" id="1.20.1640.10">
    <property type="entry name" value="Multidrug efflux transporter AcrB transmembrane domain"/>
    <property type="match status" value="2"/>
</dbReference>